<sequence>MSKPFDQVEGGATTSTKVYGTLLLQDKKGRQREQFPIQRKNITVGRSMENDVRFLRTDVSRVHCEFDFNDESNVLLHVYGSNGVLLNGVRALPKTQGGKGTYLLKEGDLIGVSKQTFCLRLAPPKQESRSSSKENTSLPFENSTKVAATPLTSRPRRIRMSLVHSAQINTPAKSQSATGHPVVGSSTPSPIRSNGVSASPSLKKGRLAPKARRSLAGAVPSTPVVKGDSKGQVPKTAPPKQVFRLSSTSRRSMSPVKRMRAAPPMAQMEEEEEEEQPSLQAGGPLDAERMGEELQKGNQTVAEDSRGGETFKDDRLEEAQVQVRDEDNLSGDMIVMEEVVEDVAAPETEETVASTEMEATNGHAVQSESPAKTPAPSSSGSNRSKDDSRRKSRRESSFLGRAGPMADKNLGFYGEERVSPPLALDDPAHPSDCDEGPIGPEEMNRGESSHGIPSSPAPTPVSIPTSEGPRSPGGLSNGGMPRTPSRLSSPSKSRRVSLRTQTLLRTSAQYYDRMMQPRASPSSPSRGMVKSASMPTFPQTPRSVPLPPSVPCTPENKGEEEEQDEEEVDRSLSILEPEVPELEVVEESDRALPEQEEEEEKLVPGSGPSQSQRREPLAFSPARPAKVLSFKTPQMTKSFKGRQMTTDARRSKPRASLPAVARPTSLVTRVMIGPNREMAADLAASIWTWNGRKGLKETDPSEQGRVDEVGPDPEELGEALQTLFDAVQDEDTDEEGEETDRVIPVERLESLSNPNQGASPVTPRRDPRRTSLVDQVPESSSAKKGRSPKYGLLRQKMQSNPELAELISRKENETEKSMEATKKSSRRKSRGKRGSPRGKTTIPTSSLTETPDMRGLKHLMAEPKDVRGASTPDVSFLRHVFSIPETQVDNMDPQLKAVRHLFRDHEESLMTRSGDWIQDEEDGKALEDLMRTPAARKVIKEAMSLRSVKISDRREEVPTKSFERDSIEVESGCGEEEEEVSIRSPSARKSGMSLNLNLLTYSSPETPMKRHEPILVEEGGESQHGEEGGKRVQNEVEPEPFNQEARQDRGPSSTHEEITEVGREKSQTTVDEGETSPEAQTEKVEIDTEREEGETDQGPVEEVEKKDLERTVDVGEVVVVEEEEKGGEEEEVQELEPPSSPTRKSNRRRRVGASTKKTLITPSKPKSTRRNPKQVSPVKVEEREESEVGPVTPSSPSETPCKKTTRKKGATAEADPNPSPSPSVLQPLEDQVEDMVTENVSEPKPTRGRGRTKAVFVKTAPASSPIPTRIRTRPTRRTARSSLVNPEEDQGNVATEFTVEIETKPKPKRRAAAVKESPSVQVEEEEKKQSEPTETECPKSEGPPATRRGGRKVDATAPSKTRGRKEVTKVNEEESDVADFVEERENGMTDDFPNSDLTVEGEEEEEGKSKRKSTRSVGGTRSKPSSTTKRSTTRVAASTRARSKKPTVLEEEGSNLVNVQVEREDKLEEEVLQPKRGRGGRTRTKTIDSSTSSHIETTNETFNKENLVDVGISTRTRTRSTRSSRK</sequence>
<protein>
    <submittedName>
        <fullName evidence="1">Uncharacterized protein</fullName>
    </submittedName>
</protein>
<evidence type="ECO:0000313" key="2">
    <source>
        <dbReference type="Proteomes" id="UP000245626"/>
    </source>
</evidence>
<name>A0ACD0NNV6_9BASI</name>
<gene>
    <name evidence="1" type="ORF">IE53DRAFT_382078</name>
</gene>
<reference evidence="1 2" key="1">
    <citation type="journal article" date="2018" name="Mol. Biol. Evol.">
        <title>Broad Genomic Sampling Reveals a Smut Pathogenic Ancestry of the Fungal Clade Ustilaginomycotina.</title>
        <authorList>
            <person name="Kijpornyongpan T."/>
            <person name="Mondo S.J."/>
            <person name="Barry K."/>
            <person name="Sandor L."/>
            <person name="Lee J."/>
            <person name="Lipzen A."/>
            <person name="Pangilinan J."/>
            <person name="LaButti K."/>
            <person name="Hainaut M."/>
            <person name="Henrissat B."/>
            <person name="Grigoriev I.V."/>
            <person name="Spatafora J.W."/>
            <person name="Aime M.C."/>
        </authorList>
    </citation>
    <scope>NUCLEOTIDE SEQUENCE [LARGE SCALE GENOMIC DNA]</scope>
    <source>
        <strain evidence="1 2">SA 807</strain>
    </source>
</reference>
<accession>A0ACD0NNV6</accession>
<proteinExistence type="predicted"/>
<keyword evidence="2" id="KW-1185">Reference proteome</keyword>
<dbReference type="Proteomes" id="UP000245626">
    <property type="component" value="Unassembled WGS sequence"/>
</dbReference>
<organism evidence="1 2">
    <name type="scientific">Violaceomyces palustris</name>
    <dbReference type="NCBI Taxonomy" id="1673888"/>
    <lineage>
        <taxon>Eukaryota</taxon>
        <taxon>Fungi</taxon>
        <taxon>Dikarya</taxon>
        <taxon>Basidiomycota</taxon>
        <taxon>Ustilaginomycotina</taxon>
        <taxon>Ustilaginomycetes</taxon>
        <taxon>Violaceomycetales</taxon>
        <taxon>Violaceomycetaceae</taxon>
        <taxon>Violaceomyces</taxon>
    </lineage>
</organism>
<dbReference type="EMBL" id="KZ820415">
    <property type="protein sequence ID" value="PWN47496.1"/>
    <property type="molecule type" value="Genomic_DNA"/>
</dbReference>
<evidence type="ECO:0000313" key="1">
    <source>
        <dbReference type="EMBL" id="PWN47496.1"/>
    </source>
</evidence>